<keyword evidence="1" id="KW-0233">DNA recombination</keyword>
<sequence>MSNIFYFSSRSDIAASQNLEIFIERCRNELTVFGADLDFDSWLWPKVANFTTLGSGSRSSSIEDKMAEPFISFAKAYFRYQQGHRPAKTRNESKALKVLERALTEAHGEPDILKLDASILDRAALIAREHYASAAYQCGRELARLAKFVSDNHLISKPCGTWKNPISRPQDDNKVGKKAREARSRKLPSRDAVLAMGDIFANAGDDPRDIFTSSVFALLMSGSVRITEVLHLPVDCEVHDFNQQGEPVYGLRFYSGKGFGANIKWVPTVMWPIVKEAISRVKAITEEGRALGAWLEKNPDLMFIHPDSNYADRSKPLTEVEACETLGLYLDQDAAKQRIYYAYEFKRGDLLTMETVWKKLRHRLPDQFPYVEEKANITFGNALFAMQINALHAKRGVVRVLPWLPSVNIVNNDLSPRDHLAEGAHRSIFSRYGYFHADGSEMHITTHQMRHMIDTMGHRGGMSDEEIARFAGRADPKQNRVYNHLTGKELAVKYEQAQVAAGYEESMLIHCEPVSREAYDLAPKGPVHRSLWGFCLHDFAASPCGLFRDCLNCDEHLCEKRSGTKEELTAQLADTEANLLASEKAMTDGEYGADRWYEHHKLTVARLRELIAIMNDSNVPDGSLIRLRQDYAPSHSNRALRARGDLARRSLGHAEMPLLSSLMEEI</sequence>
<evidence type="ECO:0000256" key="1">
    <source>
        <dbReference type="ARBA" id="ARBA00023172"/>
    </source>
</evidence>
<gene>
    <name evidence="2" type="ORF">KVG91_10060</name>
</gene>
<proteinExistence type="predicted"/>
<evidence type="ECO:0000313" key="3">
    <source>
        <dbReference type="Proteomes" id="UP001048976"/>
    </source>
</evidence>
<reference evidence="2" key="1">
    <citation type="submission" date="2021-06" db="EMBL/GenBank/DDBJ databases">
        <title>Updating the genus Pseudomonas: Description of 43 new species and partition of the Pseudomonas putida group.</title>
        <authorList>
            <person name="Girard L."/>
            <person name="Lood C."/>
            <person name="Vandamme P."/>
            <person name="Rokni-Zadeh H."/>
            <person name="Van Noort V."/>
            <person name="Hofte M."/>
            <person name="Lavigne R."/>
            <person name="De Mot R."/>
        </authorList>
    </citation>
    <scope>NUCLEOTIDE SEQUENCE</scope>
    <source>
        <strain evidence="2">SWRI103</strain>
    </source>
</reference>
<evidence type="ECO:0000313" key="2">
    <source>
        <dbReference type="EMBL" id="MBV4452939.1"/>
    </source>
</evidence>
<protein>
    <submittedName>
        <fullName evidence="2">Integrase</fullName>
    </submittedName>
</protein>
<dbReference type="Proteomes" id="UP001048976">
    <property type="component" value="Unassembled WGS sequence"/>
</dbReference>
<dbReference type="EMBL" id="JAHSTY010000001">
    <property type="protein sequence ID" value="MBV4452939.1"/>
    <property type="molecule type" value="Genomic_DNA"/>
</dbReference>
<dbReference type="InterPro" id="IPR011010">
    <property type="entry name" value="DNA_brk_join_enz"/>
</dbReference>
<dbReference type="Gene3D" id="1.10.443.10">
    <property type="entry name" value="Intergrase catalytic core"/>
    <property type="match status" value="1"/>
</dbReference>
<accession>A0ABS6NXJ4</accession>
<keyword evidence="3" id="KW-1185">Reference proteome</keyword>
<comment type="caution">
    <text evidence="2">The sequence shown here is derived from an EMBL/GenBank/DDBJ whole genome shotgun (WGS) entry which is preliminary data.</text>
</comment>
<organism evidence="2 3">
    <name type="scientific">Pseudomonas azadiae</name>
    <dbReference type="NCBI Taxonomy" id="2843612"/>
    <lineage>
        <taxon>Bacteria</taxon>
        <taxon>Pseudomonadati</taxon>
        <taxon>Pseudomonadota</taxon>
        <taxon>Gammaproteobacteria</taxon>
        <taxon>Pseudomonadales</taxon>
        <taxon>Pseudomonadaceae</taxon>
        <taxon>Pseudomonas</taxon>
    </lineage>
</organism>
<dbReference type="SUPFAM" id="SSF56349">
    <property type="entry name" value="DNA breaking-rejoining enzymes"/>
    <property type="match status" value="1"/>
</dbReference>
<name>A0ABS6NXJ4_9PSED</name>
<dbReference type="InterPro" id="IPR013762">
    <property type="entry name" value="Integrase-like_cat_sf"/>
</dbReference>
<dbReference type="RefSeq" id="WP_169377985.1">
    <property type="nucleotide sequence ID" value="NZ_JAHSTY010000001.1"/>
</dbReference>